<keyword evidence="2" id="KW-1185">Reference proteome</keyword>
<reference evidence="2" key="2">
    <citation type="submission" date="2014-05" db="EMBL/GenBank/DDBJ databases">
        <title>The genome and life-stage specific transcriptomes of Globodera pallida elucidate key aspects of plant parasitism by a cyst nematode.</title>
        <authorList>
            <person name="Cotton J.A."/>
            <person name="Lilley C.J."/>
            <person name="Jones L.M."/>
            <person name="Kikuchi T."/>
            <person name="Reid A.J."/>
            <person name="Thorpe P."/>
            <person name="Tsai I.J."/>
            <person name="Beasley H."/>
            <person name="Blok V."/>
            <person name="Cock P.J.A."/>
            <person name="Van den Akker S.E."/>
            <person name="Holroyd N."/>
            <person name="Hunt M."/>
            <person name="Mantelin S."/>
            <person name="Naghra H."/>
            <person name="Pain A."/>
            <person name="Palomares-Rius J.E."/>
            <person name="Zarowiecki M."/>
            <person name="Berriman M."/>
            <person name="Jones J.T."/>
            <person name="Urwin P.E."/>
        </authorList>
    </citation>
    <scope>NUCLEOTIDE SEQUENCE [LARGE SCALE GENOMIC DNA]</scope>
    <source>
        <strain evidence="2">Lindley</strain>
    </source>
</reference>
<evidence type="ECO:0000313" key="2">
    <source>
        <dbReference type="Proteomes" id="UP000050741"/>
    </source>
</evidence>
<accession>A0A183BKU0</accession>
<organism evidence="2 3">
    <name type="scientific">Globodera pallida</name>
    <name type="common">Potato cyst nematode worm</name>
    <name type="synonym">Heterodera pallida</name>
    <dbReference type="NCBI Taxonomy" id="36090"/>
    <lineage>
        <taxon>Eukaryota</taxon>
        <taxon>Metazoa</taxon>
        <taxon>Ecdysozoa</taxon>
        <taxon>Nematoda</taxon>
        <taxon>Chromadorea</taxon>
        <taxon>Rhabditida</taxon>
        <taxon>Tylenchina</taxon>
        <taxon>Tylenchomorpha</taxon>
        <taxon>Tylenchoidea</taxon>
        <taxon>Heteroderidae</taxon>
        <taxon>Heteroderinae</taxon>
        <taxon>Globodera</taxon>
    </lineage>
</organism>
<feature type="chain" id="PRO_5008146314" evidence="1">
    <location>
        <begin position="21"/>
        <end position="397"/>
    </location>
</feature>
<evidence type="ECO:0000313" key="3">
    <source>
        <dbReference type="WBParaSite" id="GPLIN_000122100"/>
    </source>
</evidence>
<keyword evidence="1" id="KW-0732">Signal</keyword>
<reference evidence="3" key="3">
    <citation type="submission" date="2016-06" db="UniProtKB">
        <authorList>
            <consortium name="WormBaseParasite"/>
        </authorList>
    </citation>
    <scope>IDENTIFICATION</scope>
</reference>
<proteinExistence type="predicted"/>
<reference evidence="2" key="1">
    <citation type="submission" date="2013-12" db="EMBL/GenBank/DDBJ databases">
        <authorList>
            <person name="Aslett M."/>
        </authorList>
    </citation>
    <scope>NUCLEOTIDE SEQUENCE [LARGE SCALE GENOMIC DNA]</scope>
    <source>
        <strain evidence="2">Lindley</strain>
    </source>
</reference>
<sequence>MLIPLFIIIELVFVREYVLAFELIRPFNNIVEGRIVGAYHLAKIIPPAKYRVIIWDKLFSNRRIRADTNRNYKFTILPLNHNNLDPIINEHSFSKDLVQEFYDLNMSDSVDTICQFYEKRCFINYFESLQKRATILNDLIDNWLSRIGKYEEFLNKENFFLLANFRDLIDKAKQHEIAGTKMPSWEASFLGMLVDQRIAELIDEFCEIDVDFLKWHTKVSTEISKSNSPEKFCSFWPATKEKATKLLHKEMAMNAFSQWLNTSEQLNNEEEQIIQFWIDVFAKRLASCNFKWPELDNNLFVEIGMLFANVREQQHLTLDKIERVKGTRKNLDTICKKIDQINRYQFNVPDSWNVELCANSKFQHVITHIVTNRGEKRRLSDIIGSNSTQCVMCMEKE</sequence>
<dbReference type="WBParaSite" id="GPLIN_000122100">
    <property type="protein sequence ID" value="GPLIN_000122100"/>
    <property type="gene ID" value="GPLIN_000122100"/>
</dbReference>
<name>A0A183BKU0_GLOPA</name>
<dbReference type="Proteomes" id="UP000050741">
    <property type="component" value="Unassembled WGS sequence"/>
</dbReference>
<feature type="signal peptide" evidence="1">
    <location>
        <begin position="1"/>
        <end position="20"/>
    </location>
</feature>
<dbReference type="AlphaFoldDB" id="A0A183BKU0"/>
<evidence type="ECO:0000256" key="1">
    <source>
        <dbReference type="SAM" id="SignalP"/>
    </source>
</evidence>
<protein>
    <submittedName>
        <fullName evidence="3">Uncharacterized protein</fullName>
    </submittedName>
</protein>